<keyword evidence="7" id="KW-0539">Nucleus</keyword>
<evidence type="ECO:0000313" key="11">
    <source>
        <dbReference type="WBParaSite" id="TCONS_00004315.p1"/>
    </source>
</evidence>
<name>A0AAF5D0Y6_STRER</name>
<dbReference type="Proteomes" id="UP000035681">
    <property type="component" value="Unplaced"/>
</dbReference>
<evidence type="ECO:0000256" key="1">
    <source>
        <dbReference type="ARBA" id="ARBA00004123"/>
    </source>
</evidence>
<evidence type="ECO:0000256" key="3">
    <source>
        <dbReference type="ARBA" id="ARBA00022664"/>
    </source>
</evidence>
<dbReference type="GO" id="GO:0005689">
    <property type="term" value="C:U12-type spliceosomal complex"/>
    <property type="evidence" value="ECO:0007669"/>
    <property type="project" value="TreeGrafter"/>
</dbReference>
<dbReference type="InterPro" id="IPR047575">
    <property type="entry name" value="Sm"/>
</dbReference>
<dbReference type="PROSITE" id="PS52002">
    <property type="entry name" value="SM"/>
    <property type="match status" value="1"/>
</dbReference>
<evidence type="ECO:0000256" key="6">
    <source>
        <dbReference type="ARBA" id="ARBA00023187"/>
    </source>
</evidence>
<dbReference type="CDD" id="cd01729">
    <property type="entry name" value="LSm7"/>
    <property type="match status" value="1"/>
</dbReference>
<dbReference type="PANTHER" id="PTHR10553:SF5">
    <property type="entry name" value="U6 SNRNA-ASSOCIATED SM-LIKE PROTEIN LSM7"/>
    <property type="match status" value="1"/>
</dbReference>
<dbReference type="AlphaFoldDB" id="A0AAF5D0Y6"/>
<evidence type="ECO:0000313" key="10">
    <source>
        <dbReference type="Proteomes" id="UP000035681"/>
    </source>
</evidence>
<dbReference type="SUPFAM" id="SSF50182">
    <property type="entry name" value="Sm-like ribonucleoproteins"/>
    <property type="match status" value="1"/>
</dbReference>
<comment type="subcellular location">
    <subcellularLocation>
        <location evidence="1">Nucleus</location>
    </subcellularLocation>
</comment>
<evidence type="ECO:0000256" key="5">
    <source>
        <dbReference type="ARBA" id="ARBA00022884"/>
    </source>
</evidence>
<dbReference type="GO" id="GO:1990726">
    <property type="term" value="C:Lsm1-7-Pat1 complex"/>
    <property type="evidence" value="ECO:0007669"/>
    <property type="project" value="TreeGrafter"/>
</dbReference>
<evidence type="ECO:0000259" key="9">
    <source>
        <dbReference type="PROSITE" id="PS52002"/>
    </source>
</evidence>
<keyword evidence="3" id="KW-0507">mRNA processing</keyword>
<keyword evidence="8" id="KW-0687">Ribonucleoprotein</keyword>
<evidence type="ECO:0000256" key="4">
    <source>
        <dbReference type="ARBA" id="ARBA00022728"/>
    </source>
</evidence>
<dbReference type="InterPro" id="IPR010920">
    <property type="entry name" value="LSM_dom_sf"/>
</dbReference>
<sequence>MAAKNASDEPKHKKKESIMDLSKYMNQKVRIKFQGGREAVGVLKGYDPLLNMVLDDTVEYLKSSENDDDTTVKSRHLGVIVARGPSITILGPEIELNFLSQKNNCYIKKHSITAAIITVNSKNYKLMNYPIIEYFKISEFTNQYQVQYINSYLKMDNSLVFESCESRQNILERNATEGRFLPSNSLRESISSIGSSVSLGSSCYYTSNDAFEEGFSLSSDEVFIEDSKVYYRRGSQDTCRLPNMPSKMLLEEEFSINDIWMDDLYEDDFWINDFWMDDSFKCLSNMEFFLLSNLKSLDTIQRRQPESMKNRNLNEILNQKLSYEDEYSDEEHIIGMNNSDDSGCDVFKSSGASSILSRKNDYSFGRFYESDLSYELYSD</sequence>
<proteinExistence type="inferred from homology"/>
<accession>A0AAF5D0Y6</accession>
<dbReference type="PANTHER" id="PTHR10553">
    <property type="entry name" value="SMALL NUCLEAR RIBONUCLEOPROTEIN"/>
    <property type="match status" value="1"/>
</dbReference>
<keyword evidence="4" id="KW-0747">Spliceosome</keyword>
<comment type="similarity">
    <text evidence="2">Belongs to the snRNP Sm proteins family.</text>
</comment>
<evidence type="ECO:0000256" key="8">
    <source>
        <dbReference type="ARBA" id="ARBA00023274"/>
    </source>
</evidence>
<protein>
    <submittedName>
        <fullName evidence="11">Sm domain-containing protein</fullName>
    </submittedName>
</protein>
<organism evidence="10 11">
    <name type="scientific">Strongyloides stercoralis</name>
    <name type="common">Threadworm</name>
    <dbReference type="NCBI Taxonomy" id="6248"/>
    <lineage>
        <taxon>Eukaryota</taxon>
        <taxon>Metazoa</taxon>
        <taxon>Ecdysozoa</taxon>
        <taxon>Nematoda</taxon>
        <taxon>Chromadorea</taxon>
        <taxon>Rhabditida</taxon>
        <taxon>Tylenchina</taxon>
        <taxon>Panagrolaimomorpha</taxon>
        <taxon>Strongyloidoidea</taxon>
        <taxon>Strongyloididae</taxon>
        <taxon>Strongyloides</taxon>
    </lineage>
</organism>
<dbReference type="Pfam" id="PF01423">
    <property type="entry name" value="LSM"/>
    <property type="match status" value="1"/>
</dbReference>
<reference evidence="11" key="1">
    <citation type="submission" date="2024-02" db="UniProtKB">
        <authorList>
            <consortium name="WormBaseParasite"/>
        </authorList>
    </citation>
    <scope>IDENTIFICATION</scope>
</reference>
<dbReference type="InterPro" id="IPR017132">
    <property type="entry name" value="Lsm7"/>
</dbReference>
<keyword evidence="6" id="KW-0508">mRNA splicing</keyword>
<dbReference type="GO" id="GO:0000398">
    <property type="term" value="P:mRNA splicing, via spliceosome"/>
    <property type="evidence" value="ECO:0007669"/>
    <property type="project" value="InterPro"/>
</dbReference>
<dbReference type="InterPro" id="IPR044641">
    <property type="entry name" value="Lsm7/SmG-like"/>
</dbReference>
<dbReference type="WBParaSite" id="TCONS_00004315.p1">
    <property type="protein sequence ID" value="TCONS_00004315.p1"/>
    <property type="gene ID" value="XLOC_001592"/>
</dbReference>
<dbReference type="SMART" id="SM00651">
    <property type="entry name" value="Sm"/>
    <property type="match status" value="1"/>
</dbReference>
<evidence type="ECO:0000256" key="7">
    <source>
        <dbReference type="ARBA" id="ARBA00023242"/>
    </source>
</evidence>
<dbReference type="GO" id="GO:0000956">
    <property type="term" value="P:nuclear-transcribed mRNA catabolic process"/>
    <property type="evidence" value="ECO:0007669"/>
    <property type="project" value="InterPro"/>
</dbReference>
<dbReference type="GO" id="GO:0071013">
    <property type="term" value="C:catalytic step 2 spliceosome"/>
    <property type="evidence" value="ECO:0007669"/>
    <property type="project" value="TreeGrafter"/>
</dbReference>
<dbReference type="GO" id="GO:0003723">
    <property type="term" value="F:RNA binding"/>
    <property type="evidence" value="ECO:0007669"/>
    <property type="project" value="UniProtKB-KW"/>
</dbReference>
<dbReference type="GO" id="GO:0071004">
    <property type="term" value="C:U2-type prespliceosome"/>
    <property type="evidence" value="ECO:0007669"/>
    <property type="project" value="TreeGrafter"/>
</dbReference>
<keyword evidence="10" id="KW-1185">Reference proteome</keyword>
<dbReference type="GO" id="GO:0005737">
    <property type="term" value="C:cytoplasm"/>
    <property type="evidence" value="ECO:0007669"/>
    <property type="project" value="UniProtKB-ARBA"/>
</dbReference>
<dbReference type="GO" id="GO:0005688">
    <property type="term" value="C:U6 snRNP"/>
    <property type="evidence" value="ECO:0007669"/>
    <property type="project" value="TreeGrafter"/>
</dbReference>
<dbReference type="InterPro" id="IPR001163">
    <property type="entry name" value="Sm_dom_euk/arc"/>
</dbReference>
<evidence type="ECO:0000256" key="2">
    <source>
        <dbReference type="ARBA" id="ARBA00006850"/>
    </source>
</evidence>
<dbReference type="GO" id="GO:0097526">
    <property type="term" value="C:spliceosomal tri-snRNP complex"/>
    <property type="evidence" value="ECO:0007669"/>
    <property type="project" value="TreeGrafter"/>
</dbReference>
<dbReference type="Gene3D" id="2.30.30.100">
    <property type="match status" value="1"/>
</dbReference>
<feature type="domain" description="Sm" evidence="9">
    <location>
        <begin position="16"/>
        <end position="96"/>
    </location>
</feature>
<keyword evidence="5" id="KW-0694">RNA-binding</keyword>